<evidence type="ECO:0000313" key="3">
    <source>
        <dbReference type="Proteomes" id="UP001142292"/>
    </source>
</evidence>
<keyword evidence="3" id="KW-1185">Reference proteome</keyword>
<reference evidence="2" key="1">
    <citation type="journal article" date="2014" name="Int. J. Syst. Evol. Microbiol.">
        <title>Complete genome of a new Firmicutes species belonging to the dominant human colonic microbiota ('Ruminococcus bicirculans') reveals two chromosomes and a selective capacity to utilize plant glucans.</title>
        <authorList>
            <consortium name="NISC Comparative Sequencing Program"/>
            <person name="Wegmann U."/>
            <person name="Louis P."/>
            <person name="Goesmann A."/>
            <person name="Henrissat B."/>
            <person name="Duncan S.H."/>
            <person name="Flint H.J."/>
        </authorList>
    </citation>
    <scope>NUCLEOTIDE SEQUENCE</scope>
    <source>
        <strain evidence="2">VKM Ac-1246</strain>
    </source>
</reference>
<comment type="caution">
    <text evidence="2">The sequence shown here is derived from an EMBL/GenBank/DDBJ whole genome shotgun (WGS) entry which is preliminary data.</text>
</comment>
<sequence length="206" mass="20406">MKKLTSRVLTGLAAGALASATVAAMSAPAQAAADTYTPTGPDPVVFVGNDVAFTADEAGQTLTCETFDLSGSISNSGTSRAFGESAGTLPDLTSDNCTNPIAGDTVVEPTGTWDVAITGAEVGSVSPAVLRDVTASVSAASCDFNVAGTVTGDFDDSTGVFAPTGSTLVISDDPQGFICTLLGIAKGQSISVTGSWTAQGLTITNP</sequence>
<proteinExistence type="predicted"/>
<dbReference type="EMBL" id="BSEL01000010">
    <property type="protein sequence ID" value="GLJ70287.1"/>
    <property type="molecule type" value="Genomic_DNA"/>
</dbReference>
<dbReference type="RefSeq" id="WP_189118423.1">
    <property type="nucleotide sequence ID" value="NZ_BMRK01000007.1"/>
</dbReference>
<protein>
    <recommendedName>
        <fullName evidence="4">Ig-like domain-containing protein</fullName>
    </recommendedName>
</protein>
<name>A0ABQ5T1D5_9ACTN</name>
<evidence type="ECO:0008006" key="4">
    <source>
        <dbReference type="Google" id="ProtNLM"/>
    </source>
</evidence>
<dbReference type="PROSITE" id="PS51318">
    <property type="entry name" value="TAT"/>
    <property type="match status" value="1"/>
</dbReference>
<evidence type="ECO:0000313" key="2">
    <source>
        <dbReference type="EMBL" id="GLJ70287.1"/>
    </source>
</evidence>
<keyword evidence="1" id="KW-0732">Signal</keyword>
<accession>A0ABQ5T1D5</accession>
<evidence type="ECO:0000256" key="1">
    <source>
        <dbReference type="SAM" id="SignalP"/>
    </source>
</evidence>
<reference evidence="2" key="2">
    <citation type="submission" date="2023-01" db="EMBL/GenBank/DDBJ databases">
        <authorList>
            <person name="Sun Q."/>
            <person name="Evtushenko L."/>
        </authorList>
    </citation>
    <scope>NUCLEOTIDE SEQUENCE</scope>
    <source>
        <strain evidence="2">VKM Ac-1246</strain>
    </source>
</reference>
<organism evidence="2 3">
    <name type="scientific">Nocardioides luteus</name>
    <dbReference type="NCBI Taxonomy" id="1844"/>
    <lineage>
        <taxon>Bacteria</taxon>
        <taxon>Bacillati</taxon>
        <taxon>Actinomycetota</taxon>
        <taxon>Actinomycetes</taxon>
        <taxon>Propionibacteriales</taxon>
        <taxon>Nocardioidaceae</taxon>
        <taxon>Nocardioides</taxon>
    </lineage>
</organism>
<feature type="chain" id="PRO_5045591713" description="Ig-like domain-containing protein" evidence="1">
    <location>
        <begin position="32"/>
        <end position="206"/>
    </location>
</feature>
<dbReference type="Proteomes" id="UP001142292">
    <property type="component" value="Unassembled WGS sequence"/>
</dbReference>
<feature type="signal peptide" evidence="1">
    <location>
        <begin position="1"/>
        <end position="31"/>
    </location>
</feature>
<gene>
    <name evidence="2" type="ORF">GCM10017579_43230</name>
</gene>
<dbReference type="InterPro" id="IPR006311">
    <property type="entry name" value="TAT_signal"/>
</dbReference>